<dbReference type="AlphaFoldDB" id="A0A6S7KQW1"/>
<dbReference type="Pfam" id="PF01759">
    <property type="entry name" value="NTR"/>
    <property type="match status" value="1"/>
</dbReference>
<keyword evidence="2" id="KW-0964">Secreted</keyword>
<dbReference type="GO" id="GO:0005576">
    <property type="term" value="C:extracellular region"/>
    <property type="evidence" value="ECO:0007669"/>
    <property type="project" value="UniProtKB-SubCell"/>
</dbReference>
<dbReference type="Gene3D" id="2.40.50.120">
    <property type="match status" value="1"/>
</dbReference>
<comment type="subcellular location">
    <subcellularLocation>
        <location evidence="1">Secreted</location>
    </subcellularLocation>
</comment>
<dbReference type="InterPro" id="IPR018933">
    <property type="entry name" value="Netrin_module_non-TIMP"/>
</dbReference>
<sequence>MKPTKDFVLFLLCYIAQEITARNPAILKTNKICPKKCDRDDVMRRFCLSDFAIRARVEATTLSKNGQPALHKVRVTKLYKYSRVTIGKKIDIEITGRDVTCECEPLQVRKTYLILGKERSRTNTFFLDDFSYAIDWLKGGKSLAKLHKKRRNCPRKFGMTWSPIEKS</sequence>
<dbReference type="Proteomes" id="UP001152795">
    <property type="component" value="Unassembled WGS sequence"/>
</dbReference>
<dbReference type="PROSITE" id="PS50189">
    <property type="entry name" value="NTR"/>
    <property type="match status" value="1"/>
</dbReference>
<protein>
    <submittedName>
        <fullName evidence="4">Uncharacterized protein</fullName>
    </submittedName>
</protein>
<keyword evidence="5" id="KW-1185">Reference proteome</keyword>
<reference evidence="4" key="1">
    <citation type="submission" date="2020-04" db="EMBL/GenBank/DDBJ databases">
        <authorList>
            <person name="Alioto T."/>
            <person name="Alioto T."/>
            <person name="Gomez Garrido J."/>
        </authorList>
    </citation>
    <scope>NUCLEOTIDE SEQUENCE</scope>
    <source>
        <strain evidence="4">A484AB</strain>
    </source>
</reference>
<dbReference type="SUPFAM" id="SSF50242">
    <property type="entry name" value="TIMP-like"/>
    <property type="match status" value="1"/>
</dbReference>
<keyword evidence="3" id="KW-1015">Disulfide bond</keyword>
<evidence type="ECO:0000313" key="5">
    <source>
        <dbReference type="Proteomes" id="UP001152795"/>
    </source>
</evidence>
<evidence type="ECO:0000256" key="1">
    <source>
        <dbReference type="ARBA" id="ARBA00004613"/>
    </source>
</evidence>
<dbReference type="InterPro" id="IPR001134">
    <property type="entry name" value="Netrin_domain"/>
</dbReference>
<gene>
    <name evidence="4" type="ORF">PACLA_8A054141</name>
</gene>
<proteinExistence type="predicted"/>
<evidence type="ECO:0000313" key="4">
    <source>
        <dbReference type="EMBL" id="CAB4022808.1"/>
    </source>
</evidence>
<organism evidence="4 5">
    <name type="scientific">Paramuricea clavata</name>
    <name type="common">Red gorgonian</name>
    <name type="synonym">Violescent sea-whip</name>
    <dbReference type="NCBI Taxonomy" id="317549"/>
    <lineage>
        <taxon>Eukaryota</taxon>
        <taxon>Metazoa</taxon>
        <taxon>Cnidaria</taxon>
        <taxon>Anthozoa</taxon>
        <taxon>Octocorallia</taxon>
        <taxon>Malacalcyonacea</taxon>
        <taxon>Plexauridae</taxon>
        <taxon>Paramuricea</taxon>
    </lineage>
</organism>
<dbReference type="SMART" id="SM00643">
    <property type="entry name" value="C345C"/>
    <property type="match status" value="1"/>
</dbReference>
<dbReference type="OrthoDB" id="10266706at2759"/>
<name>A0A6S7KQW1_PARCT</name>
<dbReference type="EMBL" id="CACRXK020012169">
    <property type="protein sequence ID" value="CAB4022808.1"/>
    <property type="molecule type" value="Genomic_DNA"/>
</dbReference>
<evidence type="ECO:0000256" key="3">
    <source>
        <dbReference type="ARBA" id="ARBA00023157"/>
    </source>
</evidence>
<evidence type="ECO:0000256" key="2">
    <source>
        <dbReference type="ARBA" id="ARBA00022525"/>
    </source>
</evidence>
<dbReference type="InterPro" id="IPR008993">
    <property type="entry name" value="TIMP-like_OB-fold"/>
</dbReference>
<accession>A0A6S7KQW1</accession>
<comment type="caution">
    <text evidence="4">The sequence shown here is derived from an EMBL/GenBank/DDBJ whole genome shotgun (WGS) entry which is preliminary data.</text>
</comment>